<organism evidence="1 4">
    <name type="scientific">Poseidonibacter ostreae</name>
    <dbReference type="NCBI Taxonomy" id="2654171"/>
    <lineage>
        <taxon>Bacteria</taxon>
        <taxon>Pseudomonadati</taxon>
        <taxon>Campylobacterota</taxon>
        <taxon>Epsilonproteobacteria</taxon>
        <taxon>Campylobacterales</taxon>
        <taxon>Arcobacteraceae</taxon>
        <taxon>Poseidonibacter</taxon>
    </lineage>
</organism>
<dbReference type="AlphaFoldDB" id="A0A6L4WRI5"/>
<protein>
    <recommendedName>
        <fullName evidence="5">DNA-binding protein</fullName>
    </recommendedName>
</protein>
<reference evidence="3 4" key="1">
    <citation type="submission" date="2019-10" db="EMBL/GenBank/DDBJ databases">
        <title>Poseidonibacter ostreae sp. nov., isolated from the gut of the Ostrea denselamellosa.</title>
        <authorList>
            <person name="Choi A."/>
        </authorList>
    </citation>
    <scope>NUCLEOTIDE SEQUENCE [LARGE SCALE GENOMIC DNA]</scope>
    <source>
        <strain evidence="1 4">SJOD-M-33</strain>
        <strain evidence="2 3">SJOD-M-5</strain>
    </source>
</reference>
<comment type="caution">
    <text evidence="1">The sequence shown here is derived from an EMBL/GenBank/DDBJ whole genome shotgun (WGS) entry which is preliminary data.</text>
</comment>
<dbReference type="SUPFAM" id="SSF46955">
    <property type="entry name" value="Putative DNA-binding domain"/>
    <property type="match status" value="1"/>
</dbReference>
<proteinExistence type="predicted"/>
<evidence type="ECO:0000313" key="2">
    <source>
        <dbReference type="EMBL" id="KAB7889730.1"/>
    </source>
</evidence>
<dbReference type="RefSeq" id="WP_152190911.1">
    <property type="nucleotide sequence ID" value="NZ_WFKJ01000032.1"/>
</dbReference>
<dbReference type="EMBL" id="WFKK01000068">
    <property type="protein sequence ID" value="KAB7884976.1"/>
    <property type="molecule type" value="Genomic_DNA"/>
</dbReference>
<accession>A0A6L4WRI5</accession>
<sequence length="84" mass="9464">MELKFTNPQTELVYQDLKSRYNKATLTKKELANEFTVSTSTIDLYISKGIGIPNYKKLGTAKNAKVVFNIIDVAEYLSQTIKTA</sequence>
<evidence type="ECO:0000313" key="4">
    <source>
        <dbReference type="Proteomes" id="UP000472839"/>
    </source>
</evidence>
<keyword evidence="3" id="KW-1185">Reference proteome</keyword>
<evidence type="ECO:0000313" key="1">
    <source>
        <dbReference type="EMBL" id="KAB7884976.1"/>
    </source>
</evidence>
<dbReference type="InterPro" id="IPR009061">
    <property type="entry name" value="DNA-bd_dom_put_sf"/>
</dbReference>
<gene>
    <name evidence="2" type="ORF">GBG18_10540</name>
    <name evidence="1" type="ORF">GBG19_15000</name>
</gene>
<evidence type="ECO:0008006" key="5">
    <source>
        <dbReference type="Google" id="ProtNLM"/>
    </source>
</evidence>
<dbReference type="Proteomes" id="UP000472839">
    <property type="component" value="Unassembled WGS sequence"/>
</dbReference>
<dbReference type="EMBL" id="WFKJ01000032">
    <property type="protein sequence ID" value="KAB7889730.1"/>
    <property type="molecule type" value="Genomic_DNA"/>
</dbReference>
<name>A0A6L4WRI5_9BACT</name>
<dbReference type="Proteomes" id="UP000461010">
    <property type="component" value="Unassembled WGS sequence"/>
</dbReference>
<evidence type="ECO:0000313" key="3">
    <source>
        <dbReference type="Proteomes" id="UP000461010"/>
    </source>
</evidence>